<dbReference type="Gene3D" id="2.30.30.40">
    <property type="entry name" value="SH3 Domains"/>
    <property type="match status" value="3"/>
</dbReference>
<gene>
    <name evidence="3" type="ORF">GJU40_12840</name>
</gene>
<dbReference type="EMBL" id="WKKI01000025">
    <property type="protein sequence ID" value="MRX73028.1"/>
    <property type="molecule type" value="Genomic_DNA"/>
</dbReference>
<dbReference type="AlphaFoldDB" id="A0A7X2LZK1"/>
<keyword evidence="1" id="KW-0732">Signal</keyword>
<dbReference type="Proteomes" id="UP000448867">
    <property type="component" value="Unassembled WGS sequence"/>
</dbReference>
<accession>A0A7X2LZK1</accession>
<evidence type="ECO:0000256" key="1">
    <source>
        <dbReference type="SAM" id="SignalP"/>
    </source>
</evidence>
<comment type="caution">
    <text evidence="3">The sequence shown here is derived from an EMBL/GenBank/DDBJ whole genome shotgun (WGS) entry which is preliminary data.</text>
</comment>
<feature type="chain" id="PRO_5030748627" evidence="1">
    <location>
        <begin position="18"/>
        <end position="310"/>
    </location>
</feature>
<dbReference type="PROSITE" id="PS51781">
    <property type="entry name" value="SH3B"/>
    <property type="match status" value="1"/>
</dbReference>
<dbReference type="Pfam" id="PF08239">
    <property type="entry name" value="SH3_3"/>
    <property type="match status" value="1"/>
</dbReference>
<proteinExistence type="predicted"/>
<evidence type="ECO:0000313" key="3">
    <source>
        <dbReference type="EMBL" id="MRX73028.1"/>
    </source>
</evidence>
<dbReference type="InterPro" id="IPR003646">
    <property type="entry name" value="SH3-like_bac-type"/>
</dbReference>
<feature type="domain" description="SH3b" evidence="2">
    <location>
        <begin position="244"/>
        <end position="310"/>
    </location>
</feature>
<organism evidence="3 4">
    <name type="scientific">Metabacillus lacus</name>
    <dbReference type="NCBI Taxonomy" id="1983721"/>
    <lineage>
        <taxon>Bacteria</taxon>
        <taxon>Bacillati</taxon>
        <taxon>Bacillota</taxon>
        <taxon>Bacilli</taxon>
        <taxon>Bacillales</taxon>
        <taxon>Bacillaceae</taxon>
        <taxon>Metabacillus</taxon>
    </lineage>
</organism>
<reference evidence="3 4" key="1">
    <citation type="submission" date="2019-11" db="EMBL/GenBank/DDBJ databases">
        <title>Bacillus lacus genome.</title>
        <authorList>
            <person name="Allen C.J."/>
            <person name="Newman J.D."/>
        </authorList>
    </citation>
    <scope>NUCLEOTIDE SEQUENCE [LARGE SCALE GENOMIC DNA]</scope>
    <source>
        <strain evidence="3 4">KCTC 33946</strain>
    </source>
</reference>
<evidence type="ECO:0000259" key="2">
    <source>
        <dbReference type="PROSITE" id="PS51781"/>
    </source>
</evidence>
<dbReference type="PANTHER" id="PTHR34408">
    <property type="entry name" value="FAMILY PROTEIN, PUTATIVE-RELATED"/>
    <property type="match status" value="1"/>
</dbReference>
<feature type="signal peptide" evidence="1">
    <location>
        <begin position="1"/>
        <end position="17"/>
    </location>
</feature>
<evidence type="ECO:0000313" key="4">
    <source>
        <dbReference type="Proteomes" id="UP000448867"/>
    </source>
</evidence>
<name>A0A7X2LZK1_9BACI</name>
<dbReference type="InterPro" id="IPR052354">
    <property type="entry name" value="Cell_Wall_Dynamics_Protein"/>
</dbReference>
<dbReference type="PANTHER" id="PTHR34408:SF1">
    <property type="entry name" value="GLYCOSYL HYDROLASE FAMILY 19 DOMAIN-CONTAINING PROTEIN HI_1415"/>
    <property type="match status" value="1"/>
</dbReference>
<protein>
    <submittedName>
        <fullName evidence="3">SH3 domain-containing protein</fullName>
    </submittedName>
</protein>
<dbReference type="SMART" id="SM00287">
    <property type="entry name" value="SH3b"/>
    <property type="match status" value="3"/>
</dbReference>
<dbReference type="RefSeq" id="WP_170289402.1">
    <property type="nucleotide sequence ID" value="NZ_WKKI01000025.1"/>
</dbReference>
<keyword evidence="4" id="KW-1185">Reference proteome</keyword>
<sequence>MSLISVFFFSVVSSASAAAEPFFGRTASSIHLHRGATADYAVTTTLKANEELLVISSFTNNRGEKWLQVQSKSARGWIKSAHLRAFGINGVEVQPLSGNVNIRRGADTSYRISGTLSNGTSAFVIDSFTNRKGEKWVKVTNPLRGLTGSGWVRLDGLRLPQVKTEVATKVVYSHPQHPAKVSATAALMERVDSLAYGTPVKITAIFDGPGYDHPVAKISYGPGFTKTGWTGYEVTAHYYRDMMNKQYTITSSKAALRSGASDTYRTVATLTKGTPVTVTDVYFTYNQPEPFWIKVTAPGGKTGWVNLKDV</sequence>